<dbReference type="EMBL" id="LFJJ01000002">
    <property type="protein sequence ID" value="KND62300.1"/>
    <property type="molecule type" value="Genomic_DNA"/>
</dbReference>
<accession>A0A0L0MJ06</accession>
<dbReference type="OrthoDB" id="7235451at2"/>
<protein>
    <submittedName>
        <fullName evidence="2">Uncharacterized protein</fullName>
    </submittedName>
</protein>
<name>A0A0L0MJ06_9BURK</name>
<sequence length="325" mass="36042">MSEFQKKAEGIFARFAEKLSKVDLKLAVSIPAVIGATVAVAGCALEAHGELGVLKHGGIAAVNAYKDTLVQYPFGEFLRRGLEGKLPSFGGNTQARGFAFMVAAPIVSAASVSLARGFTGLKKMLAERGERLREDARESLHSQDRLDDSGRYEWAHARAADTTEGSWREPPPVDRAIPDRIGTVEMLRRLALAHRVKVDDLVLESGEVRLYGGAENPSRPICKVGSPFWVETERNAMVLHRFAQEHRLDPSQLYIREDVVYEENKEAFIDRTVCKIGSKEWEIAQREQLSHELDKLFDVKSPAATANVEPHAANDEQPRARFRPA</sequence>
<gene>
    <name evidence="2" type="ORF">BVER_01761c</name>
</gene>
<evidence type="ECO:0000256" key="1">
    <source>
        <dbReference type="SAM" id="MobiDB-lite"/>
    </source>
</evidence>
<dbReference type="RefSeq" id="WP_050451635.1">
    <property type="nucleotide sequence ID" value="NZ_LFJJ01000002.1"/>
</dbReference>
<reference evidence="3" key="1">
    <citation type="submission" date="2015-06" db="EMBL/GenBank/DDBJ databases">
        <title>Comparative genomics of Burkholderia leaf nodule symbionts.</title>
        <authorList>
            <person name="Carlier A."/>
            <person name="Eberl L."/>
            <person name="Pinto-Carbo M."/>
        </authorList>
    </citation>
    <scope>NUCLEOTIDE SEQUENCE [LARGE SCALE GENOMIC DNA]</scope>
    <source>
        <strain evidence="3">UZHbot4</strain>
    </source>
</reference>
<dbReference type="AlphaFoldDB" id="A0A0L0MJ06"/>
<comment type="caution">
    <text evidence="2">The sequence shown here is derived from an EMBL/GenBank/DDBJ whole genome shotgun (WGS) entry which is preliminary data.</text>
</comment>
<evidence type="ECO:0000313" key="3">
    <source>
        <dbReference type="Proteomes" id="UP000036959"/>
    </source>
</evidence>
<evidence type="ECO:0000313" key="2">
    <source>
        <dbReference type="EMBL" id="KND62300.1"/>
    </source>
</evidence>
<dbReference type="PATRIC" id="fig|242163.4.peg.2566"/>
<keyword evidence="3" id="KW-1185">Reference proteome</keyword>
<organism evidence="2 3">
    <name type="scientific">Candidatus Burkholderia verschuerenii</name>
    <dbReference type="NCBI Taxonomy" id="242163"/>
    <lineage>
        <taxon>Bacteria</taxon>
        <taxon>Pseudomonadati</taxon>
        <taxon>Pseudomonadota</taxon>
        <taxon>Betaproteobacteria</taxon>
        <taxon>Burkholderiales</taxon>
        <taxon>Burkholderiaceae</taxon>
        <taxon>Burkholderia</taxon>
    </lineage>
</organism>
<dbReference type="Proteomes" id="UP000036959">
    <property type="component" value="Unassembled WGS sequence"/>
</dbReference>
<proteinExistence type="predicted"/>
<feature type="region of interest" description="Disordered" evidence="1">
    <location>
        <begin position="304"/>
        <end position="325"/>
    </location>
</feature>